<evidence type="ECO:0000313" key="1">
    <source>
        <dbReference type="EMBL" id="PZA14225.1"/>
    </source>
</evidence>
<keyword evidence="2" id="KW-1185">Reference proteome</keyword>
<comment type="caution">
    <text evidence="1">The sequence shown here is derived from an EMBL/GenBank/DDBJ whole genome shotgun (WGS) entry which is preliminary data.</text>
</comment>
<dbReference type="Pfam" id="PF05593">
    <property type="entry name" value="RHS_repeat"/>
    <property type="match status" value="3"/>
</dbReference>
<protein>
    <recommendedName>
        <fullName evidence="3">RHS repeat protein</fullName>
    </recommendedName>
</protein>
<reference evidence="1 2" key="1">
    <citation type="submission" date="2018-06" db="EMBL/GenBank/DDBJ databases">
        <title>Azoarcus communis strain SWub3 genome.</title>
        <authorList>
            <person name="Zorraquino Salvo V."/>
            <person name="Toubiana D."/>
            <person name="Blumwald E."/>
        </authorList>
    </citation>
    <scope>NUCLEOTIDE SEQUENCE [LARGE SCALE GENOMIC DNA]</scope>
    <source>
        <strain evidence="1 2">SWub3</strain>
    </source>
</reference>
<dbReference type="AlphaFoldDB" id="A0A323UNL8"/>
<dbReference type="PANTHER" id="PTHR32305:SF15">
    <property type="entry name" value="PROTEIN RHSA-RELATED"/>
    <property type="match status" value="1"/>
</dbReference>
<name>A0A323UNL8_9RHOO</name>
<dbReference type="InterPro" id="IPR050708">
    <property type="entry name" value="T6SS_VgrG/RHS"/>
</dbReference>
<feature type="non-terminal residue" evidence="1">
    <location>
        <position position="140"/>
    </location>
</feature>
<sequence length="140" mass="15615">MPVTLTDAKGNRTTYEYDGHDRRVKLRYPHPTTVGTSSTTDYEQYGYNAVGSLTSHRKRSGETVTFAYDNLHRLTSRSYPTAADNVAFAYDLLGRRTQARYADNSHTVAYVWDAAGRLTSTTAGGKTLAYQYDAAGNRTR</sequence>
<proteinExistence type="predicted"/>
<organism evidence="1 2">
    <name type="scientific">Parazoarcus communis SWub3 = DSM 12120</name>
    <dbReference type="NCBI Taxonomy" id="1121029"/>
    <lineage>
        <taxon>Bacteria</taxon>
        <taxon>Pseudomonadati</taxon>
        <taxon>Pseudomonadota</taxon>
        <taxon>Betaproteobacteria</taxon>
        <taxon>Rhodocyclales</taxon>
        <taxon>Zoogloeaceae</taxon>
        <taxon>Parazoarcus</taxon>
    </lineage>
</organism>
<dbReference type="NCBIfam" id="TIGR01643">
    <property type="entry name" value="YD_repeat_2x"/>
    <property type="match status" value="4"/>
</dbReference>
<dbReference type="Proteomes" id="UP000248259">
    <property type="component" value="Unassembled WGS sequence"/>
</dbReference>
<evidence type="ECO:0008006" key="3">
    <source>
        <dbReference type="Google" id="ProtNLM"/>
    </source>
</evidence>
<dbReference type="PANTHER" id="PTHR32305">
    <property type="match status" value="1"/>
</dbReference>
<evidence type="ECO:0000313" key="2">
    <source>
        <dbReference type="Proteomes" id="UP000248259"/>
    </source>
</evidence>
<dbReference type="InterPro" id="IPR031325">
    <property type="entry name" value="RHS_repeat"/>
</dbReference>
<dbReference type="InterPro" id="IPR006530">
    <property type="entry name" value="YD"/>
</dbReference>
<dbReference type="Gene3D" id="2.180.10.10">
    <property type="entry name" value="RHS repeat-associated core"/>
    <property type="match status" value="1"/>
</dbReference>
<gene>
    <name evidence="1" type="ORF">DNK49_23020</name>
</gene>
<dbReference type="EMBL" id="QKOE01000069">
    <property type="protein sequence ID" value="PZA14225.1"/>
    <property type="molecule type" value="Genomic_DNA"/>
</dbReference>
<accession>A0A323UNL8</accession>